<organism evidence="1 2">
    <name type="scientific">Streptomyces kronopolitis</name>
    <dbReference type="NCBI Taxonomy" id="1612435"/>
    <lineage>
        <taxon>Bacteria</taxon>
        <taxon>Bacillati</taxon>
        <taxon>Actinomycetota</taxon>
        <taxon>Actinomycetes</taxon>
        <taxon>Kitasatosporales</taxon>
        <taxon>Streptomycetaceae</taxon>
        <taxon>Streptomyces</taxon>
    </lineage>
</organism>
<dbReference type="PANTHER" id="PTHR28055">
    <property type="entry name" value="ALTERED INHERITANCE OF MITOCHONDRIA PROTEIN 41, MITOCHONDRIAL"/>
    <property type="match status" value="1"/>
</dbReference>
<dbReference type="Proteomes" id="UP000600080">
    <property type="component" value="Unassembled WGS sequence"/>
</dbReference>
<dbReference type="EMBL" id="BMND01000001">
    <property type="protein sequence ID" value="GGN32112.1"/>
    <property type="molecule type" value="Genomic_DNA"/>
</dbReference>
<dbReference type="Gene3D" id="1.10.1510.10">
    <property type="entry name" value="Uncharacterised protein YqeY/AIM41 PF09424, N-terminal domain"/>
    <property type="match status" value="1"/>
</dbReference>
<reference evidence="2" key="1">
    <citation type="journal article" date="2019" name="Int. J. Syst. Evol. Microbiol.">
        <title>The Global Catalogue of Microorganisms (GCM) 10K type strain sequencing project: providing services to taxonomists for standard genome sequencing and annotation.</title>
        <authorList>
            <consortium name="The Broad Institute Genomics Platform"/>
            <consortium name="The Broad Institute Genome Sequencing Center for Infectious Disease"/>
            <person name="Wu L."/>
            <person name="Ma J."/>
        </authorList>
    </citation>
    <scope>NUCLEOTIDE SEQUENCE [LARGE SCALE GENOMIC DNA]</scope>
    <source>
        <strain evidence="2">CGMCC 4.7323</strain>
    </source>
</reference>
<dbReference type="PANTHER" id="PTHR28055:SF1">
    <property type="entry name" value="ALTERED INHERITANCE OF MITOCHONDRIA PROTEIN 41, MITOCHONDRIAL"/>
    <property type="match status" value="1"/>
</dbReference>
<protein>
    <recommendedName>
        <fullName evidence="3">GatB/YqeY domain-containing protein</fullName>
    </recommendedName>
</protein>
<proteinExistence type="predicted"/>
<name>A0ABQ2IVA1_9ACTN</name>
<evidence type="ECO:0000313" key="2">
    <source>
        <dbReference type="Proteomes" id="UP000600080"/>
    </source>
</evidence>
<keyword evidence="2" id="KW-1185">Reference proteome</keyword>
<sequence>MSLRVRMREALPEAMRARDKVAVSALRATLAALDNAEAVPVGEAELRGGALEHTPAGVGVTEAARRDLSERAVADIVRAEAAERLDSATQLSAPAHADHVTRLRAEAAVLLRFLDDDHGTP</sequence>
<dbReference type="InterPro" id="IPR019004">
    <property type="entry name" value="YqeY/Aim41"/>
</dbReference>
<accession>A0ABQ2IVA1</accession>
<evidence type="ECO:0008006" key="3">
    <source>
        <dbReference type="Google" id="ProtNLM"/>
    </source>
</evidence>
<gene>
    <name evidence="1" type="ORF">GCM10012285_02120</name>
</gene>
<comment type="caution">
    <text evidence="1">The sequence shown here is derived from an EMBL/GenBank/DDBJ whole genome shotgun (WGS) entry which is preliminary data.</text>
</comment>
<evidence type="ECO:0000313" key="1">
    <source>
        <dbReference type="EMBL" id="GGN32112.1"/>
    </source>
</evidence>
<dbReference type="InterPro" id="IPR042184">
    <property type="entry name" value="YqeY/Aim41_N"/>
</dbReference>